<dbReference type="InterPro" id="IPR003477">
    <property type="entry name" value="PemK-like"/>
</dbReference>
<organism evidence="1 2">
    <name type="scientific">Algoriphagus alkaliphilus</name>
    <dbReference type="NCBI Taxonomy" id="279824"/>
    <lineage>
        <taxon>Bacteria</taxon>
        <taxon>Pseudomonadati</taxon>
        <taxon>Bacteroidota</taxon>
        <taxon>Cytophagia</taxon>
        <taxon>Cytophagales</taxon>
        <taxon>Cyclobacteriaceae</taxon>
        <taxon>Algoriphagus</taxon>
    </lineage>
</organism>
<dbReference type="InterPro" id="IPR011067">
    <property type="entry name" value="Plasmid_toxin/cell-grow_inhib"/>
</dbReference>
<name>A0A1G5X7C6_9BACT</name>
<dbReference type="AlphaFoldDB" id="A0A1G5X7C6"/>
<evidence type="ECO:0000313" key="2">
    <source>
        <dbReference type="Proteomes" id="UP000198756"/>
    </source>
</evidence>
<proteinExistence type="predicted"/>
<accession>A0A1G5X7C6</accession>
<dbReference type="EMBL" id="FMXE01000009">
    <property type="protein sequence ID" value="SDA66358.1"/>
    <property type="molecule type" value="Genomic_DNA"/>
</dbReference>
<dbReference type="Pfam" id="PF02452">
    <property type="entry name" value="PemK_toxin"/>
    <property type="match status" value="1"/>
</dbReference>
<evidence type="ECO:0000313" key="1">
    <source>
        <dbReference type="EMBL" id="SDA66358.1"/>
    </source>
</evidence>
<dbReference type="GO" id="GO:0003677">
    <property type="term" value="F:DNA binding"/>
    <property type="evidence" value="ECO:0007669"/>
    <property type="project" value="InterPro"/>
</dbReference>
<protein>
    <submittedName>
        <fullName evidence="1">PemK-like, MazF-like toxin of type II toxin-antitoxin system</fullName>
    </submittedName>
</protein>
<gene>
    <name evidence="1" type="ORF">SAMN03080617_01576</name>
</gene>
<reference evidence="2" key="1">
    <citation type="submission" date="2016-10" db="EMBL/GenBank/DDBJ databases">
        <authorList>
            <person name="Varghese N."/>
            <person name="Submissions S."/>
        </authorList>
    </citation>
    <scope>NUCLEOTIDE SEQUENCE [LARGE SCALE GENOMIC DNA]</scope>
    <source>
        <strain evidence="2">DSM 22703</strain>
    </source>
</reference>
<dbReference type="STRING" id="279824.SAMN03080617_01576"/>
<sequence>MKFEKWSILLANLDPVVGSEQGNTRPEIIISEDFFNDLLNVVNFIPLTTYRKERFIYPNEVLIGKNISKLPNSSIALIHQNN</sequence>
<dbReference type="SUPFAM" id="SSF50118">
    <property type="entry name" value="Cell growth inhibitor/plasmid maintenance toxic component"/>
    <property type="match status" value="1"/>
</dbReference>
<keyword evidence="2" id="KW-1185">Reference proteome</keyword>
<dbReference type="RefSeq" id="WP_217636655.1">
    <property type="nucleotide sequence ID" value="NZ_FMXE01000009.1"/>
</dbReference>
<dbReference type="Proteomes" id="UP000198756">
    <property type="component" value="Unassembled WGS sequence"/>
</dbReference>
<dbReference type="Gene3D" id="2.30.30.110">
    <property type="match status" value="1"/>
</dbReference>